<accession>A0A8B8CH97</accession>
<proteinExistence type="predicted"/>
<dbReference type="OrthoDB" id="289416at2759"/>
<dbReference type="PANTHER" id="PTHR33820">
    <property type="entry name" value="COILED-COIL DOMAIN-CONTAINING PROTEIN 17"/>
    <property type="match status" value="1"/>
</dbReference>
<feature type="compositionally biased region" description="Pro residues" evidence="2">
    <location>
        <begin position="436"/>
        <end position="449"/>
    </location>
</feature>
<sequence>MADGTYRCHDCHMTFGTLSLLQKHKQKFCVGGSVGDPDSLRLKKGLRTTDDPVARPFTPEDRPLSGGKKIEDKVHQLQALKAKREKSRDIRNLQERILLDTLEDTNIQLGYGPSHRSRSRLPLSKDRDVQQLQLEYEMLREKELQQLSKVPVGYGRVISPMLMESRLDNYSPMSDTSMSIHLPDDEYQKYNPNQESQLKQLAENHGRQMEYLQLRNKDLEKQREDIQRRLGELGNKRPTGGEDSSQLLAELRAQEERNQRALDDLKRQLYDINHQRINVIEVDKGHPLPPPPPPPVETGRKSYVYPIYYGNSMVAEISAIRQAYLQNGGNDPDILHQMAQMQAEAQNIEDQMKKHGYDHRHREKKDNGQITQLELENERLHRELMLLQEQNFLARERKKSDREEELERQLRQLREDQLRKMYELQNEINLLKNRPPVEPPRQLPPPPPTKADTPWLLQRPYVEVEPMAPYDQYAGFVIFYDLVLNLDQRVTACRLIVGLHGVSAQMGEPTLMPTVYTEPVTRGGPYASNNSNAIIGARQPVPKCPADSDLGIVVELQTSGGPGSDYDKHSLITRAWTKLPLFDSKGQLIAGKFRIPFRNVPIKPYLHPSQLQNLDKFQDAELYYRVVNMRDMEVQSLVNITAANYNQYSHPIISPPSQNKPFSPRALPTASTGLGRYLIRHHRWSRQEQRLPSIQTGRVQPQDTTIGFQVDRVKHAEHGEGKVRITVYYASTGKIVQSSISPLTCSTTAVKSNFKQGYHIFGQQEATFNDVDMQGDMVVIARFYLKRRQKEVSDFETDQVNGTLYDEETLVGWTAIPLVLCTENLSIRGRRNFNPKTMQINIGTHTLKLYQPPVPDPSQIPFDEIPSHNDWRRYKKSTLRIHIFQGNPRPGSLTPSDLSEDGEEVLPEYSWLPCERSKAPRDPFLSGDGFDVYVDGCRFLPDSVTFTKVAARVLDRKYEVHGKDINANVTLDSDIYNPIYETKTEFRENNIPPSATILFKIYTVDNFYKQLTVVGYATLNVYVESGTERQPTIDKPGLQVSLNEGAHQLRLYSQGPNGVDPLTESLIRDSGIRYVPCASLLVRLTRVAKGPSGKALEQAKVPQADWLRLGLYQPRPRYTDRIYFSTKCMPSKGESKLFHSMMRRPPIKVRDAVASIAQAKESFYRNDKNLEEYIRNKLTKGDNKPLDLDLTFICQYSAKQGIKVAVDGASNLPWTNFTHAHICLNPPGAFYMGTPHATYDKLMFTEFLDLKSTNTCPQWRDGFKHFPSRSYHRFLTVIIHLQEVQVSVAKENYKYGLLEQAWTAVQVFTDHYCYTSTFQLPLFDGSPSPQMLKQLAREPCKDWMERNIRSGTIHLLEGGSVYVRLADGRRDDELAGDAPGDKLLEVNTDYIPPEWEDKYARERPGKTLVSMIPTGKTAEQFVDGLAIKFKNLVYKLYEEGNVK</sequence>
<feature type="region of interest" description="Disordered" evidence="2">
    <location>
        <begin position="429"/>
        <end position="454"/>
    </location>
</feature>
<dbReference type="InterPro" id="IPR038800">
    <property type="entry name" value="CCDC17"/>
</dbReference>
<gene>
    <name evidence="4" type="primary">LOC111119376</name>
</gene>
<evidence type="ECO:0000313" key="4">
    <source>
        <dbReference type="RefSeq" id="XP_022315188.1"/>
    </source>
</evidence>
<evidence type="ECO:0000256" key="1">
    <source>
        <dbReference type="SAM" id="Coils"/>
    </source>
</evidence>
<evidence type="ECO:0000313" key="3">
    <source>
        <dbReference type="Proteomes" id="UP000694844"/>
    </source>
</evidence>
<keyword evidence="1" id="KW-0175">Coiled coil</keyword>
<dbReference type="RefSeq" id="XP_022315188.1">
    <property type="nucleotide sequence ID" value="XM_022459480.1"/>
</dbReference>
<dbReference type="PANTHER" id="PTHR33820:SF2">
    <property type="entry name" value="COILED-COIL DOMAIN-CONTAINING PROTEIN 17"/>
    <property type="match status" value="1"/>
</dbReference>
<protein>
    <submittedName>
        <fullName evidence="4">Uncharacterized protein LOC111119376 isoform X4</fullName>
    </submittedName>
</protein>
<dbReference type="GeneID" id="111119376"/>
<keyword evidence="3" id="KW-1185">Reference proteome</keyword>
<organism evidence="3 4">
    <name type="scientific">Crassostrea virginica</name>
    <name type="common">Eastern oyster</name>
    <dbReference type="NCBI Taxonomy" id="6565"/>
    <lineage>
        <taxon>Eukaryota</taxon>
        <taxon>Metazoa</taxon>
        <taxon>Spiralia</taxon>
        <taxon>Lophotrochozoa</taxon>
        <taxon>Mollusca</taxon>
        <taxon>Bivalvia</taxon>
        <taxon>Autobranchia</taxon>
        <taxon>Pteriomorphia</taxon>
        <taxon>Ostreida</taxon>
        <taxon>Ostreoidea</taxon>
        <taxon>Ostreidae</taxon>
        <taxon>Crassostrea</taxon>
    </lineage>
</organism>
<dbReference type="Proteomes" id="UP000694844">
    <property type="component" value="Chromosome 2"/>
</dbReference>
<evidence type="ECO:0000256" key="2">
    <source>
        <dbReference type="SAM" id="MobiDB-lite"/>
    </source>
</evidence>
<feature type="coiled-coil region" evidence="1">
    <location>
        <begin position="202"/>
        <end position="268"/>
    </location>
</feature>
<reference evidence="4" key="1">
    <citation type="submission" date="2025-08" db="UniProtKB">
        <authorList>
            <consortium name="RefSeq"/>
        </authorList>
    </citation>
    <scope>IDENTIFICATION</scope>
    <source>
        <tissue evidence="4">Whole sample</tissue>
    </source>
</reference>
<name>A0A8B8CH97_CRAVI</name>